<evidence type="ECO:0000256" key="6">
    <source>
        <dbReference type="ARBA" id="ARBA00022908"/>
    </source>
</evidence>
<keyword evidence="13" id="KW-1185">Reference proteome</keyword>
<keyword evidence="4" id="KW-0378">Hydrolase</keyword>
<evidence type="ECO:0000313" key="12">
    <source>
        <dbReference type="EMBL" id="GJT67712.1"/>
    </source>
</evidence>
<sequence length="485" mass="52906">MSKDGTGTLVEAARTMLSASKLPLSFWAEAVATACYTQNRSIIISTHGKTAYHIINDRKPLIKHLHIFGCTCYITRDGENLDKMKEKRIMYYDNSDPVPPRQNVVPTAEKTDSSQQGLEFLFSPLLEDYYNPTHGLAEENNNDQAPNASFQEDEFINPFCTRVQEIAKGYAQEEGVDFEESFAPVARLEAVRIFVAHAAHKSFPIYQMDIIQKSYLLRKALLWIKGKLQEHGLRSPVQKTADHCDALILGIALLEGYSALGDKLVRLDDKETELHCNVFSGAEYVALSQVVCKNPGMVLVCLHGLAGVVSGIDVLLGGGGIVVGDRWRVELDFGGQVSVMVTGELMNGCCGLGLWACVGEIGLEADVEVGSSGGGGALSKGGGAGSLGMVQSDANPALACYGILQVESTRFLTTLSHVIDTLLPFSSENEDKVFNHGVLALEEKSPPSSSHRGFKAFQLISESLMMIHRENTPNLCVRHLHFYPP</sequence>
<evidence type="ECO:0000313" key="13">
    <source>
        <dbReference type="Proteomes" id="UP001151760"/>
    </source>
</evidence>
<evidence type="ECO:0000256" key="5">
    <source>
        <dbReference type="ARBA" id="ARBA00022842"/>
    </source>
</evidence>
<dbReference type="InterPro" id="IPR039537">
    <property type="entry name" value="Retrotran_Ty1/copia-like"/>
</dbReference>
<keyword evidence="9" id="KW-0233">DNA recombination</keyword>
<keyword evidence="6" id="KW-0229">DNA integration</keyword>
<dbReference type="Pfam" id="PF07727">
    <property type="entry name" value="RVT_2"/>
    <property type="match status" value="1"/>
</dbReference>
<dbReference type="InterPro" id="IPR013103">
    <property type="entry name" value="RVT_2"/>
</dbReference>
<dbReference type="Proteomes" id="UP001151760">
    <property type="component" value="Unassembled WGS sequence"/>
</dbReference>
<keyword evidence="8" id="KW-0239">DNA-directed DNA polymerase</keyword>
<organism evidence="12 13">
    <name type="scientific">Tanacetum coccineum</name>
    <dbReference type="NCBI Taxonomy" id="301880"/>
    <lineage>
        <taxon>Eukaryota</taxon>
        <taxon>Viridiplantae</taxon>
        <taxon>Streptophyta</taxon>
        <taxon>Embryophyta</taxon>
        <taxon>Tracheophyta</taxon>
        <taxon>Spermatophyta</taxon>
        <taxon>Magnoliopsida</taxon>
        <taxon>eudicotyledons</taxon>
        <taxon>Gunneridae</taxon>
        <taxon>Pentapetalae</taxon>
        <taxon>asterids</taxon>
        <taxon>campanulids</taxon>
        <taxon>Asterales</taxon>
        <taxon>Asteraceae</taxon>
        <taxon>Asteroideae</taxon>
        <taxon>Anthemideae</taxon>
        <taxon>Anthemidinae</taxon>
        <taxon>Tanacetum</taxon>
    </lineage>
</organism>
<evidence type="ECO:0000256" key="9">
    <source>
        <dbReference type="ARBA" id="ARBA00023172"/>
    </source>
</evidence>
<keyword evidence="8" id="KW-0808">Transferase</keyword>
<comment type="caution">
    <text evidence="12">The sequence shown here is derived from an EMBL/GenBank/DDBJ whole genome shotgun (WGS) entry which is preliminary data.</text>
</comment>
<evidence type="ECO:0000256" key="4">
    <source>
        <dbReference type="ARBA" id="ARBA00022801"/>
    </source>
</evidence>
<evidence type="ECO:0000259" key="11">
    <source>
        <dbReference type="Pfam" id="PF07727"/>
    </source>
</evidence>
<evidence type="ECO:0000256" key="1">
    <source>
        <dbReference type="ARBA" id="ARBA00022722"/>
    </source>
</evidence>
<reference evidence="12" key="2">
    <citation type="submission" date="2022-01" db="EMBL/GenBank/DDBJ databases">
        <authorList>
            <person name="Yamashiro T."/>
            <person name="Shiraishi A."/>
            <person name="Satake H."/>
            <person name="Nakayama K."/>
        </authorList>
    </citation>
    <scope>NUCLEOTIDE SEQUENCE</scope>
</reference>
<gene>
    <name evidence="12" type="ORF">Tco_1019192</name>
</gene>
<evidence type="ECO:0000256" key="3">
    <source>
        <dbReference type="ARBA" id="ARBA00022759"/>
    </source>
</evidence>
<dbReference type="PANTHER" id="PTHR42648:SF11">
    <property type="entry name" value="TRANSPOSON TY4-P GAG-POL POLYPROTEIN"/>
    <property type="match status" value="1"/>
</dbReference>
<keyword evidence="10" id="KW-0511">Multifunctional enzyme</keyword>
<proteinExistence type="predicted"/>
<reference evidence="12" key="1">
    <citation type="journal article" date="2022" name="Int. J. Mol. Sci.">
        <title>Draft Genome of Tanacetum Coccineum: Genomic Comparison of Closely Related Tanacetum-Family Plants.</title>
        <authorList>
            <person name="Yamashiro T."/>
            <person name="Shiraishi A."/>
            <person name="Nakayama K."/>
            <person name="Satake H."/>
        </authorList>
    </citation>
    <scope>NUCLEOTIDE SEQUENCE</scope>
</reference>
<evidence type="ECO:0000256" key="2">
    <source>
        <dbReference type="ARBA" id="ARBA00022723"/>
    </source>
</evidence>
<evidence type="ECO:0000256" key="8">
    <source>
        <dbReference type="ARBA" id="ARBA00022932"/>
    </source>
</evidence>
<keyword evidence="5" id="KW-0460">Magnesium</keyword>
<keyword evidence="8" id="KW-0548">Nucleotidyltransferase</keyword>
<keyword evidence="7" id="KW-0695">RNA-directed DNA polymerase</keyword>
<dbReference type="EMBL" id="BQNB010017832">
    <property type="protein sequence ID" value="GJT67712.1"/>
    <property type="molecule type" value="Genomic_DNA"/>
</dbReference>
<keyword evidence="2" id="KW-0479">Metal-binding</keyword>
<feature type="domain" description="Reverse transcriptase Ty1/copia-type" evidence="11">
    <location>
        <begin position="165"/>
        <end position="215"/>
    </location>
</feature>
<name>A0ABQ5FWI3_9ASTR</name>
<evidence type="ECO:0000256" key="7">
    <source>
        <dbReference type="ARBA" id="ARBA00022918"/>
    </source>
</evidence>
<protein>
    <submittedName>
        <fullName evidence="12">Retrovirus-related pol polyprotein from transposon TNT 1-94</fullName>
    </submittedName>
</protein>
<evidence type="ECO:0000256" key="10">
    <source>
        <dbReference type="ARBA" id="ARBA00023268"/>
    </source>
</evidence>
<keyword evidence="1" id="KW-0540">Nuclease</keyword>
<dbReference type="PANTHER" id="PTHR42648">
    <property type="entry name" value="TRANSPOSASE, PUTATIVE-RELATED"/>
    <property type="match status" value="1"/>
</dbReference>
<keyword evidence="3" id="KW-0255">Endonuclease</keyword>
<accession>A0ABQ5FWI3</accession>